<evidence type="ECO:0000313" key="6">
    <source>
        <dbReference type="Proteomes" id="UP001163203"/>
    </source>
</evidence>
<evidence type="ECO:0000313" key="5">
    <source>
        <dbReference type="EMBL" id="WAL63910.1"/>
    </source>
</evidence>
<evidence type="ECO:0000256" key="1">
    <source>
        <dbReference type="ARBA" id="ARBA00022729"/>
    </source>
</evidence>
<dbReference type="Gene3D" id="2.120.10.30">
    <property type="entry name" value="TolB, C-terminal domain"/>
    <property type="match status" value="2"/>
</dbReference>
<feature type="domain" description="Peptidase S9 prolyl oligopeptidase catalytic" evidence="4">
    <location>
        <begin position="462"/>
        <end position="668"/>
    </location>
</feature>
<name>A0ABY7AV93_9PSEU</name>
<dbReference type="EMBL" id="CP113836">
    <property type="protein sequence ID" value="WAL63910.1"/>
    <property type="molecule type" value="Genomic_DNA"/>
</dbReference>
<keyword evidence="1" id="KW-0732">Signal</keyword>
<evidence type="ECO:0000259" key="4">
    <source>
        <dbReference type="Pfam" id="PF00326"/>
    </source>
</evidence>
<dbReference type="Pfam" id="PF00326">
    <property type="entry name" value="Peptidase_S9"/>
    <property type="match status" value="1"/>
</dbReference>
<dbReference type="PANTHER" id="PTHR42776">
    <property type="entry name" value="SERINE PEPTIDASE S9 FAMILY MEMBER"/>
    <property type="match status" value="1"/>
</dbReference>
<dbReference type="SUPFAM" id="SSF53474">
    <property type="entry name" value="alpha/beta-Hydrolases"/>
    <property type="match status" value="1"/>
</dbReference>
<dbReference type="RefSeq" id="WP_268754156.1">
    <property type="nucleotide sequence ID" value="NZ_CP113836.1"/>
</dbReference>
<dbReference type="InterPro" id="IPR029058">
    <property type="entry name" value="AB_hydrolase_fold"/>
</dbReference>
<reference evidence="5" key="1">
    <citation type="submission" date="2022-11" db="EMBL/GenBank/DDBJ databases">
        <authorList>
            <person name="Mo P."/>
        </authorList>
    </citation>
    <scope>NUCLEOTIDE SEQUENCE</scope>
    <source>
        <strain evidence="5">HUAS 11-8</strain>
    </source>
</reference>
<dbReference type="SUPFAM" id="SSF82171">
    <property type="entry name" value="DPP6 N-terminal domain-like"/>
    <property type="match status" value="1"/>
</dbReference>
<sequence length="680" mass="73060">MISDAPHEDENPFSDLDAYAALPRTSGLWLSPDGRRVVVGLSTPDPKKNRYTTALWEVDPEGNRPARRLTRSTQGESGAAFTPEGDLLFVSSRPDQTSEEAPETGALWLQPATGGDARVIAAPPGGVRDVVVAATAGTIVFGSGVLPAAGGLAEDEELRKQRKEAGVSAILHEEYPVRYWDHDLGPDRTRLLTAPGTPAGEEAADWKDLTGHVGRALGDESSWHLSPDGTTVAASWTVAEARGSQRQTLVALDVAGGTRRVLADDSEHEYESPRISPDGTQVAVVVRKRSTPHDPGDAWLGLVPLAGGPVTPLAAEWDRWPMAPCWTPDGSALVVIADDEGHSPLWRIEVATGKITRLTADGSFTDPAVSPDGQWVYALRSALDSPPAPVRVALDGTGNLEALPSPSAAPALPGRLTEVTATAGDGTPLRAWLALPGDAGPANPAPLLLWIHGGPLHSWSAWSWRWNPWLAVAQGYAVLMPDPALSTGYGLEFIRRGWGAWGEAPFTDLMTITDAAEARDDIDAARTAAMGGSFGGYMANWVAGHTGRFSAIVTHASLWGLEPFGASTDGAHYWRRELTPAMAEANSPDRFADAITTPMLVIHGDKDYRVPIGEALRLWWDLLSRADTEDSATPHKFLYFPDENHWILGPRHAKLWYSTVFAFLAQHVLGKPWQRPELLG</sequence>
<proteinExistence type="predicted"/>
<dbReference type="Proteomes" id="UP001163203">
    <property type="component" value="Chromosome"/>
</dbReference>
<evidence type="ECO:0000256" key="2">
    <source>
        <dbReference type="ARBA" id="ARBA00022801"/>
    </source>
</evidence>
<keyword evidence="6" id="KW-1185">Reference proteome</keyword>
<accession>A0ABY7AV93</accession>
<dbReference type="PANTHER" id="PTHR42776:SF13">
    <property type="entry name" value="DIPEPTIDYL-PEPTIDASE 5"/>
    <property type="match status" value="1"/>
</dbReference>
<dbReference type="InterPro" id="IPR011042">
    <property type="entry name" value="6-blade_b-propeller_TolB-like"/>
</dbReference>
<dbReference type="InterPro" id="IPR001375">
    <property type="entry name" value="Peptidase_S9_cat"/>
</dbReference>
<gene>
    <name evidence="5" type="ORF">ORV05_23310</name>
</gene>
<dbReference type="Gene3D" id="3.40.50.1820">
    <property type="entry name" value="alpha/beta hydrolase"/>
    <property type="match status" value="1"/>
</dbReference>
<organism evidence="5 6">
    <name type="scientific">Amycolatopsis cynarae</name>
    <dbReference type="NCBI Taxonomy" id="2995223"/>
    <lineage>
        <taxon>Bacteria</taxon>
        <taxon>Bacillati</taxon>
        <taxon>Actinomycetota</taxon>
        <taxon>Actinomycetes</taxon>
        <taxon>Pseudonocardiales</taxon>
        <taxon>Pseudonocardiaceae</taxon>
        <taxon>Amycolatopsis</taxon>
    </lineage>
</organism>
<protein>
    <submittedName>
        <fullName evidence="5">Prolyl oligopeptidase family serine peptidase</fullName>
    </submittedName>
</protein>
<evidence type="ECO:0000256" key="3">
    <source>
        <dbReference type="SAM" id="MobiDB-lite"/>
    </source>
</evidence>
<keyword evidence="2" id="KW-0378">Hydrolase</keyword>
<feature type="region of interest" description="Disordered" evidence="3">
    <location>
        <begin position="62"/>
        <end position="84"/>
    </location>
</feature>